<evidence type="ECO:0000313" key="2">
    <source>
        <dbReference type="Proteomes" id="UP000294543"/>
    </source>
</evidence>
<dbReference type="InterPro" id="IPR036291">
    <property type="entry name" value="NAD(P)-bd_dom_sf"/>
</dbReference>
<organism evidence="1 2">
    <name type="scientific">Nonomuraea diastatica</name>
    <dbReference type="NCBI Taxonomy" id="1848329"/>
    <lineage>
        <taxon>Bacteria</taxon>
        <taxon>Bacillati</taxon>
        <taxon>Actinomycetota</taxon>
        <taxon>Actinomycetes</taxon>
        <taxon>Streptosporangiales</taxon>
        <taxon>Streptosporangiaceae</taxon>
        <taxon>Nonomuraea</taxon>
    </lineage>
</organism>
<dbReference type="AlphaFoldDB" id="A0A4R4X532"/>
<dbReference type="EMBL" id="SMKP01000006">
    <property type="protein sequence ID" value="TDD25365.1"/>
    <property type="molecule type" value="Genomic_DNA"/>
</dbReference>
<dbReference type="Gene3D" id="3.40.50.720">
    <property type="entry name" value="NAD(P)-binding Rossmann-like Domain"/>
    <property type="match status" value="1"/>
</dbReference>
<gene>
    <name evidence="1" type="ORF">E1294_03260</name>
</gene>
<dbReference type="InterPro" id="IPR002347">
    <property type="entry name" value="SDR_fam"/>
</dbReference>
<keyword evidence="2" id="KW-1185">Reference proteome</keyword>
<sequence length="71" mass="7166">MAEGRSRTAANGSFFEAPDLADLIAGSTALNRLGGADDVADVVAFLASDAARWITGQVIDASGGLFLGPRA</sequence>
<proteinExistence type="predicted"/>
<dbReference type="Proteomes" id="UP000294543">
    <property type="component" value="Unassembled WGS sequence"/>
</dbReference>
<dbReference type="RefSeq" id="WP_132504388.1">
    <property type="nucleotide sequence ID" value="NZ_SMKP01000006.1"/>
</dbReference>
<name>A0A4R4X532_9ACTN</name>
<dbReference type="SUPFAM" id="SSF51735">
    <property type="entry name" value="NAD(P)-binding Rossmann-fold domains"/>
    <property type="match status" value="1"/>
</dbReference>
<comment type="caution">
    <text evidence="1">The sequence shown here is derived from an EMBL/GenBank/DDBJ whole genome shotgun (WGS) entry which is preliminary data.</text>
</comment>
<reference evidence="1 2" key="1">
    <citation type="submission" date="2019-03" db="EMBL/GenBank/DDBJ databases">
        <title>Draft genome sequences of novel Actinobacteria.</title>
        <authorList>
            <person name="Sahin N."/>
            <person name="Ay H."/>
            <person name="Saygin H."/>
        </authorList>
    </citation>
    <scope>NUCLEOTIDE SEQUENCE [LARGE SCALE GENOMIC DNA]</scope>
    <source>
        <strain evidence="1 2">KC712</strain>
    </source>
</reference>
<protein>
    <submittedName>
        <fullName evidence="1">SDR family oxidoreductase</fullName>
    </submittedName>
</protein>
<accession>A0A4R4X532</accession>
<evidence type="ECO:0000313" key="1">
    <source>
        <dbReference type="EMBL" id="TDD25365.1"/>
    </source>
</evidence>
<dbReference type="Pfam" id="PF13561">
    <property type="entry name" value="adh_short_C2"/>
    <property type="match status" value="1"/>
</dbReference>